<dbReference type="AlphaFoldDB" id="A0A3N0YQQ0"/>
<name>A0A3N0YQQ0_ANAGA</name>
<gene>
    <name evidence="2" type="ORF">DPX16_22801</name>
</gene>
<keyword evidence="1" id="KW-0175">Coiled coil</keyword>
<dbReference type="Gene3D" id="3.30.250.20">
    <property type="entry name" value="L1 transposable element, C-terminal domain"/>
    <property type="match status" value="1"/>
</dbReference>
<dbReference type="EMBL" id="RJVU01032516">
    <property type="protein sequence ID" value="ROL48201.1"/>
    <property type="molecule type" value="Genomic_DNA"/>
</dbReference>
<sequence length="193" mass="21523">ESVTSLERAANNHSDQLVELQANVNKLTAQVESLFKKCEDLEGCSRWNNIRLVGLPDGSEGSRTTEFIAHLLQEILGLDSQPVLLEKRKAASPPFIIKVNSFQVQSQILRCAWQSSPLLFNGKKLSIFPDFAPSVAKKRTAFASVKKELHSCPNVKFGLRFPATLQITLPGGEVHRFEDPNLALVFVRKNIKK</sequence>
<accession>A0A3N0YQQ0</accession>
<evidence type="ECO:0000313" key="2">
    <source>
        <dbReference type="EMBL" id="ROL48201.1"/>
    </source>
</evidence>
<evidence type="ECO:0000256" key="1">
    <source>
        <dbReference type="SAM" id="Coils"/>
    </source>
</evidence>
<reference evidence="2 3" key="1">
    <citation type="submission" date="2018-10" db="EMBL/GenBank/DDBJ databases">
        <title>Genome assembly for a Yunnan-Guizhou Plateau 3E fish, Anabarilius grahami (Regan), and its evolutionary and genetic applications.</title>
        <authorList>
            <person name="Jiang W."/>
        </authorList>
    </citation>
    <scope>NUCLEOTIDE SEQUENCE [LARGE SCALE GENOMIC DNA]</scope>
    <source>
        <strain evidence="2">AG-KIZ</strain>
        <tissue evidence="2">Muscle</tissue>
    </source>
</reference>
<dbReference type="PANTHER" id="PTHR11505">
    <property type="entry name" value="L1 TRANSPOSABLE ELEMENT-RELATED"/>
    <property type="match status" value="1"/>
</dbReference>
<dbReference type="Proteomes" id="UP000281406">
    <property type="component" value="Unassembled WGS sequence"/>
</dbReference>
<dbReference type="InterPro" id="IPR042566">
    <property type="entry name" value="L1_C"/>
</dbReference>
<feature type="non-terminal residue" evidence="2">
    <location>
        <position position="1"/>
    </location>
</feature>
<proteinExistence type="predicted"/>
<comment type="caution">
    <text evidence="2">The sequence shown here is derived from an EMBL/GenBank/DDBJ whole genome shotgun (WGS) entry which is preliminary data.</text>
</comment>
<organism evidence="2 3">
    <name type="scientific">Anabarilius grahami</name>
    <name type="common">Kanglang fish</name>
    <name type="synonym">Barilius grahami</name>
    <dbReference type="NCBI Taxonomy" id="495550"/>
    <lineage>
        <taxon>Eukaryota</taxon>
        <taxon>Metazoa</taxon>
        <taxon>Chordata</taxon>
        <taxon>Craniata</taxon>
        <taxon>Vertebrata</taxon>
        <taxon>Euteleostomi</taxon>
        <taxon>Actinopterygii</taxon>
        <taxon>Neopterygii</taxon>
        <taxon>Teleostei</taxon>
        <taxon>Ostariophysi</taxon>
        <taxon>Cypriniformes</taxon>
        <taxon>Xenocyprididae</taxon>
        <taxon>Xenocypridinae</taxon>
        <taxon>Xenocypridinae incertae sedis</taxon>
        <taxon>Anabarilius</taxon>
    </lineage>
</organism>
<dbReference type="OrthoDB" id="8861212at2759"/>
<dbReference type="InterPro" id="IPR004244">
    <property type="entry name" value="Transposase_22"/>
</dbReference>
<protein>
    <recommendedName>
        <fullName evidence="4">LINE-1 type transposase domain-containing protein 1</fullName>
    </recommendedName>
</protein>
<evidence type="ECO:0008006" key="4">
    <source>
        <dbReference type="Google" id="ProtNLM"/>
    </source>
</evidence>
<keyword evidence="3" id="KW-1185">Reference proteome</keyword>
<feature type="coiled-coil region" evidence="1">
    <location>
        <begin position="3"/>
        <end position="37"/>
    </location>
</feature>
<evidence type="ECO:0000313" key="3">
    <source>
        <dbReference type="Proteomes" id="UP000281406"/>
    </source>
</evidence>